<keyword evidence="4" id="KW-1185">Reference proteome</keyword>
<gene>
    <name evidence="3" type="ORF">DERF_005867</name>
</gene>
<evidence type="ECO:0000313" key="4">
    <source>
        <dbReference type="Proteomes" id="UP000790347"/>
    </source>
</evidence>
<dbReference type="AlphaFoldDB" id="A0A922LBP7"/>
<feature type="region of interest" description="Disordered" evidence="1">
    <location>
        <begin position="1"/>
        <end position="20"/>
    </location>
</feature>
<reference evidence="3" key="1">
    <citation type="submission" date="2013-05" db="EMBL/GenBank/DDBJ databases">
        <authorList>
            <person name="Yim A.K.Y."/>
            <person name="Chan T.F."/>
            <person name="Ji K.M."/>
            <person name="Liu X.Y."/>
            <person name="Zhou J.W."/>
            <person name="Li R.Q."/>
            <person name="Yang K.Y."/>
            <person name="Li J."/>
            <person name="Li M."/>
            <person name="Law P.T.W."/>
            <person name="Wu Y.L."/>
            <person name="Cai Z.L."/>
            <person name="Qin H."/>
            <person name="Bao Y."/>
            <person name="Leung R.K.K."/>
            <person name="Ng P.K.S."/>
            <person name="Zou J."/>
            <person name="Zhong X.J."/>
            <person name="Ran P.X."/>
            <person name="Zhong N.S."/>
            <person name="Liu Z.G."/>
            <person name="Tsui S.K.W."/>
        </authorList>
    </citation>
    <scope>NUCLEOTIDE SEQUENCE</scope>
    <source>
        <strain evidence="3">Derf</strain>
        <tissue evidence="3">Whole organism</tissue>
    </source>
</reference>
<evidence type="ECO:0000313" key="3">
    <source>
        <dbReference type="EMBL" id="KAH9522280.1"/>
    </source>
</evidence>
<sequence>MYQLSINNNNNNNNNKQQKHQSIIPMSSNYSYHHHYHPITMSILFVTLFIGCSLANMLTPFSSSSSLKHKQQQQQLPSSSSSSIRNNNNGQQQQQQQQQQAQISAASSSLLVPPPMSASFIPSPLSSSLLAEKRANQRMQYNFGLGKRTPYRSDMAEIIEIVPSSSLNFFENPTSSSNIQDLQSYYYPNMANIANDVESSSSTLSSATNQDGNDFEFRVIPAFAPALQKPFIPMSVSFIDSTKRSRPQRFSFGLGKRSKEQVMFNDIIDDDNNDQTIDNGDDVLMNVAEKRKIQPYGFGLGKRMITNYNENYNNKQKINGKKIKKLTNFEDFIKRRYSFGLGKRSV</sequence>
<protein>
    <submittedName>
        <fullName evidence="3">Uncharacterized protein</fullName>
    </submittedName>
</protein>
<reference evidence="3" key="2">
    <citation type="journal article" date="2022" name="Res Sq">
        <title>Comparative Genomics Reveals Insights into the Divergent Evolution of Astigmatic Mites and Household Pest Adaptations.</title>
        <authorList>
            <person name="Xiong Q."/>
            <person name="Wan A.T.-Y."/>
            <person name="Liu X.-Y."/>
            <person name="Fung C.S.-H."/>
            <person name="Xiao X."/>
            <person name="Malainual N."/>
            <person name="Hou J."/>
            <person name="Wang L."/>
            <person name="Wang M."/>
            <person name="Yang K."/>
            <person name="Cui Y."/>
            <person name="Leung E."/>
            <person name="Nong W."/>
            <person name="Shin S.-K."/>
            <person name="Au S."/>
            <person name="Jeong K.Y."/>
            <person name="Chew F.T."/>
            <person name="Hui J."/>
            <person name="Leung T.F."/>
            <person name="Tungtrongchitr A."/>
            <person name="Zhong N."/>
            <person name="Liu Z."/>
            <person name="Tsui S."/>
        </authorList>
    </citation>
    <scope>NUCLEOTIDE SEQUENCE</scope>
    <source>
        <strain evidence="3">Derf</strain>
        <tissue evidence="3">Whole organism</tissue>
    </source>
</reference>
<evidence type="ECO:0000256" key="2">
    <source>
        <dbReference type="SAM" id="Phobius"/>
    </source>
</evidence>
<dbReference type="EMBL" id="ASGP02000002">
    <property type="protein sequence ID" value="KAH9522280.1"/>
    <property type="molecule type" value="Genomic_DNA"/>
</dbReference>
<evidence type="ECO:0000256" key="1">
    <source>
        <dbReference type="SAM" id="MobiDB-lite"/>
    </source>
</evidence>
<keyword evidence="2" id="KW-0472">Membrane</keyword>
<accession>A0A922LBP7</accession>
<feature type="transmembrane region" description="Helical" evidence="2">
    <location>
        <begin position="36"/>
        <end position="58"/>
    </location>
</feature>
<proteinExistence type="predicted"/>
<comment type="caution">
    <text evidence="3">The sequence shown here is derived from an EMBL/GenBank/DDBJ whole genome shotgun (WGS) entry which is preliminary data.</text>
</comment>
<name>A0A922LBP7_DERFA</name>
<organism evidence="3 4">
    <name type="scientific">Dermatophagoides farinae</name>
    <name type="common">American house dust mite</name>
    <dbReference type="NCBI Taxonomy" id="6954"/>
    <lineage>
        <taxon>Eukaryota</taxon>
        <taxon>Metazoa</taxon>
        <taxon>Ecdysozoa</taxon>
        <taxon>Arthropoda</taxon>
        <taxon>Chelicerata</taxon>
        <taxon>Arachnida</taxon>
        <taxon>Acari</taxon>
        <taxon>Acariformes</taxon>
        <taxon>Sarcoptiformes</taxon>
        <taxon>Astigmata</taxon>
        <taxon>Psoroptidia</taxon>
        <taxon>Analgoidea</taxon>
        <taxon>Pyroglyphidae</taxon>
        <taxon>Dermatophagoidinae</taxon>
        <taxon>Dermatophagoides</taxon>
    </lineage>
</organism>
<keyword evidence="2" id="KW-0812">Transmembrane</keyword>
<dbReference type="Proteomes" id="UP000790347">
    <property type="component" value="Unassembled WGS sequence"/>
</dbReference>
<keyword evidence="2" id="KW-1133">Transmembrane helix</keyword>
<feature type="region of interest" description="Disordered" evidence="1">
    <location>
        <begin position="68"/>
        <end position="106"/>
    </location>
</feature>